<dbReference type="InterPro" id="IPR019734">
    <property type="entry name" value="TPR_rpt"/>
</dbReference>
<reference evidence="5 6" key="1">
    <citation type="journal article" date="2011" name="J. Bacteriol.">
        <title>Genome sequence of the mercury-methylating strain Desulfovibrio desulfuricans ND132.</title>
        <authorList>
            <person name="Brown S.D."/>
            <person name="Gilmour C.C."/>
            <person name="Kucken A.M."/>
            <person name="Wall J.D."/>
            <person name="Elias D.A."/>
            <person name="Brandt C.C."/>
            <person name="Podar M."/>
            <person name="Chertkov O."/>
            <person name="Held B."/>
            <person name="Bruce D.C."/>
            <person name="Detter J.C."/>
            <person name="Tapia R."/>
            <person name="Han C.S."/>
            <person name="Goodwin L.A."/>
            <person name="Cheng J.F."/>
            <person name="Pitluck S."/>
            <person name="Woyke T."/>
            <person name="Mikhailova N."/>
            <person name="Ivanova N.N."/>
            <person name="Han J."/>
            <person name="Lucas S."/>
            <person name="Lapidus A.L."/>
            <person name="Land M.L."/>
            <person name="Hauser L.J."/>
            <person name="Palumbo A.V."/>
        </authorList>
    </citation>
    <scope>NUCLEOTIDE SEQUENCE [LARGE SCALE GENOMIC DNA]</scope>
    <source>
        <strain evidence="5 6">ND132</strain>
    </source>
</reference>
<dbReference type="RefSeq" id="WP_014321034.1">
    <property type="nucleotide sequence ID" value="NC_016803.1"/>
</dbReference>
<dbReference type="GO" id="GO:0030968">
    <property type="term" value="P:endoplasmic reticulum unfolded protein response"/>
    <property type="evidence" value="ECO:0007669"/>
    <property type="project" value="TreeGrafter"/>
</dbReference>
<dbReference type="SMART" id="SM00028">
    <property type="entry name" value="TPR"/>
    <property type="match status" value="3"/>
</dbReference>
<dbReference type="AlphaFoldDB" id="F0JEX1"/>
<keyword evidence="6" id="KW-1185">Reference proteome</keyword>
<dbReference type="Pfam" id="PF14559">
    <property type="entry name" value="TPR_19"/>
    <property type="match status" value="1"/>
</dbReference>
<dbReference type="EMBL" id="CP003220">
    <property type="protein sequence ID" value="EGB13606.1"/>
    <property type="molecule type" value="Genomic_DNA"/>
</dbReference>
<evidence type="ECO:0000313" key="5">
    <source>
        <dbReference type="EMBL" id="EGB13606.1"/>
    </source>
</evidence>
<dbReference type="GO" id="GO:0000030">
    <property type="term" value="F:mannosyltransferase activity"/>
    <property type="evidence" value="ECO:0007669"/>
    <property type="project" value="TreeGrafter"/>
</dbReference>
<dbReference type="Gene3D" id="1.25.40.10">
    <property type="entry name" value="Tetratricopeptide repeat domain"/>
    <property type="match status" value="1"/>
</dbReference>
<keyword evidence="4" id="KW-0812">Transmembrane</keyword>
<keyword evidence="1" id="KW-0677">Repeat</keyword>
<evidence type="ECO:0000313" key="6">
    <source>
        <dbReference type="Proteomes" id="UP000007845"/>
    </source>
</evidence>
<dbReference type="STRING" id="641491.DND132_0389"/>
<name>F0JEX1_9BACT</name>
<dbReference type="OrthoDB" id="5338908at2"/>
<dbReference type="Proteomes" id="UP000007845">
    <property type="component" value="Chromosome"/>
</dbReference>
<protein>
    <submittedName>
        <fullName evidence="5">Tetratricopeptide TPR_1 repeat-containing protein</fullName>
    </submittedName>
</protein>
<evidence type="ECO:0000256" key="4">
    <source>
        <dbReference type="SAM" id="Phobius"/>
    </source>
</evidence>
<dbReference type="SUPFAM" id="SSF48452">
    <property type="entry name" value="TPR-like"/>
    <property type="match status" value="1"/>
</dbReference>
<accession>F0JEX1</accession>
<keyword evidence="2 3" id="KW-0802">TPR repeat</keyword>
<feature type="repeat" description="TPR" evidence="3">
    <location>
        <begin position="124"/>
        <end position="157"/>
    </location>
</feature>
<organism evidence="5 6">
    <name type="scientific">Pseudodesulfovibrio mercurii</name>
    <dbReference type="NCBI Taxonomy" id="641491"/>
    <lineage>
        <taxon>Bacteria</taxon>
        <taxon>Pseudomonadati</taxon>
        <taxon>Thermodesulfobacteriota</taxon>
        <taxon>Desulfovibrionia</taxon>
        <taxon>Desulfovibrionales</taxon>
        <taxon>Desulfovibrionaceae</taxon>
    </lineage>
</organism>
<evidence type="ECO:0000256" key="3">
    <source>
        <dbReference type="PROSITE-ProRule" id="PRU00339"/>
    </source>
</evidence>
<dbReference type="PANTHER" id="PTHR44227:SF3">
    <property type="entry name" value="PROTEIN O-MANNOSYL-TRANSFERASE TMTC4"/>
    <property type="match status" value="1"/>
</dbReference>
<dbReference type="eggNOG" id="COG0457">
    <property type="taxonomic scope" value="Bacteria"/>
</dbReference>
<dbReference type="PANTHER" id="PTHR44227">
    <property type="match status" value="1"/>
</dbReference>
<dbReference type="KEGG" id="ddn:DND132_0389"/>
<evidence type="ECO:0000256" key="1">
    <source>
        <dbReference type="ARBA" id="ARBA00022737"/>
    </source>
</evidence>
<dbReference type="GO" id="GO:0035269">
    <property type="term" value="P:protein O-linked glycosylation via mannose"/>
    <property type="evidence" value="ECO:0007669"/>
    <property type="project" value="TreeGrafter"/>
</dbReference>
<sequence>MGVNKREDEAVELKGPGYVKKSSAIMLAVLGVLLGAFIGNAVTMLYVGQRQQRLNVSTQAVPTESPVPHTADPEALARLENGAAADPTNADLWIELGNFCFDHNLPARAVNAYERALELRPNEVNVWSDLGVMYRRTKQFDKSVDAFGHAAALDPKHVTARFNMGIVYLHDLNDPALALKAWKEVLTIDPEAKSPTGQPVADMVQGLEK</sequence>
<dbReference type="InterPro" id="IPR011990">
    <property type="entry name" value="TPR-like_helical_dom_sf"/>
</dbReference>
<dbReference type="Pfam" id="PF13432">
    <property type="entry name" value="TPR_16"/>
    <property type="match status" value="1"/>
</dbReference>
<feature type="transmembrane region" description="Helical" evidence="4">
    <location>
        <begin position="24"/>
        <end position="47"/>
    </location>
</feature>
<keyword evidence="4" id="KW-0472">Membrane</keyword>
<dbReference type="SMR" id="F0JEX1"/>
<proteinExistence type="predicted"/>
<dbReference type="InterPro" id="IPR052346">
    <property type="entry name" value="O-mannosyl-transferase_TMTC"/>
</dbReference>
<evidence type="ECO:0000256" key="2">
    <source>
        <dbReference type="ARBA" id="ARBA00022803"/>
    </source>
</evidence>
<dbReference type="PROSITE" id="PS50005">
    <property type="entry name" value="TPR"/>
    <property type="match status" value="2"/>
</dbReference>
<feature type="repeat" description="TPR" evidence="3">
    <location>
        <begin position="90"/>
        <end position="123"/>
    </location>
</feature>
<dbReference type="HOGENOM" id="CLU_094894_0_0_7"/>
<gene>
    <name evidence="5" type="ORF">DND132_0389</name>
</gene>
<keyword evidence="4" id="KW-1133">Transmembrane helix</keyword>